<dbReference type="GO" id="GO:0005524">
    <property type="term" value="F:ATP binding"/>
    <property type="evidence" value="ECO:0007669"/>
    <property type="project" value="UniProtKB-KW"/>
</dbReference>
<dbReference type="InterPro" id="IPR027417">
    <property type="entry name" value="P-loop_NTPase"/>
</dbReference>
<keyword evidence="2" id="KW-0378">Hydrolase</keyword>
<dbReference type="Proteomes" id="UP000219636">
    <property type="component" value="Unassembled WGS sequence"/>
</dbReference>
<gene>
    <name evidence="5" type="ORF">SAMN05880501_10772</name>
</gene>
<dbReference type="GO" id="GO:0004386">
    <property type="term" value="F:helicase activity"/>
    <property type="evidence" value="ECO:0007669"/>
    <property type="project" value="UniProtKB-KW"/>
</dbReference>
<evidence type="ECO:0000256" key="2">
    <source>
        <dbReference type="ARBA" id="ARBA00022801"/>
    </source>
</evidence>
<organism evidence="5 6">
    <name type="scientific">Ureibacillus xyleni</name>
    <dbReference type="NCBI Taxonomy" id="614648"/>
    <lineage>
        <taxon>Bacteria</taxon>
        <taxon>Bacillati</taxon>
        <taxon>Bacillota</taxon>
        <taxon>Bacilli</taxon>
        <taxon>Bacillales</taxon>
        <taxon>Caryophanaceae</taxon>
        <taxon>Ureibacillus</taxon>
    </lineage>
</organism>
<reference evidence="6" key="1">
    <citation type="submission" date="2017-08" db="EMBL/GenBank/DDBJ databases">
        <authorList>
            <person name="Varghese N."/>
            <person name="Submissions S."/>
        </authorList>
    </citation>
    <scope>NUCLEOTIDE SEQUENCE [LARGE SCALE GENOMIC DNA]</scope>
    <source>
        <strain evidence="6">JC22</strain>
    </source>
</reference>
<evidence type="ECO:0000256" key="1">
    <source>
        <dbReference type="ARBA" id="ARBA00022741"/>
    </source>
</evidence>
<dbReference type="InterPro" id="IPR011545">
    <property type="entry name" value="DEAD/DEAH_box_helicase_dom"/>
</dbReference>
<dbReference type="RefSeq" id="WP_097073808.1">
    <property type="nucleotide sequence ID" value="NZ_OBMQ01000007.1"/>
</dbReference>
<dbReference type="SUPFAM" id="SSF52540">
    <property type="entry name" value="P-loop containing nucleoside triphosphate hydrolases"/>
    <property type="match status" value="1"/>
</dbReference>
<proteinExistence type="predicted"/>
<dbReference type="PROSITE" id="PS51192">
    <property type="entry name" value="HELICASE_ATP_BIND_1"/>
    <property type="match status" value="1"/>
</dbReference>
<sequence length="514" mass="60258">MKLNLQYISNVIEDEYLEKWGLGDTVLISSQTGTGKTSFVVNQLLDSLKPNEHMIYLCNRRKLSRDIKKSLLKKEGKLTENQIKKLDLQELDKQTVFGKVKVTTYQALAKQIGLNLDLYKYIILDEAHFILTDSSFNNKTHLMLYKLLLEEYPQSIRVFITATPDEIEGIINKAKYYKQLHTYETGRDYRYLDVSYFKKDCDMLQLIKNDESDDKWLIFVTSKTKGDKFEKELLESGIDVKFVHAKSTEDVIEDEKFPQKVLIATKFLDNGININDDSVKNLVVLAYDKTTFIQEVGRIRVDIHDARQVKLYIPTFKASVFNTKINTNYIPNLRKVELYRDSKKYFKSKYHLDHNKVPVELFYLDEETNEWQQNPVGLRRLKLDYGFATEMVKAFKDDSFAYVKVQLSWLELDCTFDESKLIEKVVDVEVVNELEMYLNGLIGKFLFSNERKVLIEKVGLRDNKNRIQKGLKTINSYLSENNINYSISSYVDKRRKLEDGSENPNRDKTYWVIN</sequence>
<accession>A0A285SXW6</accession>
<keyword evidence="5" id="KW-0347">Helicase</keyword>
<dbReference type="PANTHER" id="PTHR24031">
    <property type="entry name" value="RNA HELICASE"/>
    <property type="match status" value="1"/>
</dbReference>
<evidence type="ECO:0000259" key="4">
    <source>
        <dbReference type="PROSITE" id="PS51192"/>
    </source>
</evidence>
<protein>
    <submittedName>
        <fullName evidence="5">Superfamily II DNA or RNA helicase</fullName>
    </submittedName>
</protein>
<dbReference type="Gene3D" id="3.40.50.300">
    <property type="entry name" value="P-loop containing nucleotide triphosphate hydrolases"/>
    <property type="match status" value="2"/>
</dbReference>
<keyword evidence="1" id="KW-0547">Nucleotide-binding</keyword>
<evidence type="ECO:0000313" key="5">
    <source>
        <dbReference type="EMBL" id="SOC12906.1"/>
    </source>
</evidence>
<dbReference type="Pfam" id="PF00271">
    <property type="entry name" value="Helicase_C"/>
    <property type="match status" value="1"/>
</dbReference>
<dbReference type="InterPro" id="IPR014001">
    <property type="entry name" value="Helicase_ATP-bd"/>
</dbReference>
<dbReference type="InterPro" id="IPR001650">
    <property type="entry name" value="Helicase_C-like"/>
</dbReference>
<evidence type="ECO:0000256" key="3">
    <source>
        <dbReference type="ARBA" id="ARBA00022840"/>
    </source>
</evidence>
<keyword evidence="3" id="KW-0067">ATP-binding</keyword>
<dbReference type="Pfam" id="PF00270">
    <property type="entry name" value="DEAD"/>
    <property type="match status" value="1"/>
</dbReference>
<dbReference type="GO" id="GO:0016787">
    <property type="term" value="F:hydrolase activity"/>
    <property type="evidence" value="ECO:0007669"/>
    <property type="project" value="UniProtKB-KW"/>
</dbReference>
<evidence type="ECO:0000313" key="6">
    <source>
        <dbReference type="Proteomes" id="UP000219636"/>
    </source>
</evidence>
<dbReference type="OrthoDB" id="1803680at2"/>
<dbReference type="GO" id="GO:0003676">
    <property type="term" value="F:nucleic acid binding"/>
    <property type="evidence" value="ECO:0007669"/>
    <property type="project" value="InterPro"/>
</dbReference>
<dbReference type="AlphaFoldDB" id="A0A285SXW6"/>
<dbReference type="EMBL" id="OBMQ01000007">
    <property type="protein sequence ID" value="SOC12906.1"/>
    <property type="molecule type" value="Genomic_DNA"/>
</dbReference>
<name>A0A285SXW6_9BACL</name>
<dbReference type="SMART" id="SM00487">
    <property type="entry name" value="DEXDc"/>
    <property type="match status" value="1"/>
</dbReference>
<keyword evidence="6" id="KW-1185">Reference proteome</keyword>
<feature type="domain" description="Helicase ATP-binding" evidence="4">
    <location>
        <begin position="17"/>
        <end position="166"/>
    </location>
</feature>